<keyword evidence="4" id="KW-1185">Reference proteome</keyword>
<dbReference type="PANTHER" id="PTHR35204:SF1">
    <property type="entry name" value="ENTEROTOXIN"/>
    <property type="match status" value="1"/>
</dbReference>
<proteinExistence type="predicted"/>
<evidence type="ECO:0000256" key="1">
    <source>
        <dbReference type="SAM" id="MobiDB-lite"/>
    </source>
</evidence>
<organism evidence="3 4">
    <name type="scientific">Cylindrobasidium torrendii FP15055 ss-10</name>
    <dbReference type="NCBI Taxonomy" id="1314674"/>
    <lineage>
        <taxon>Eukaryota</taxon>
        <taxon>Fungi</taxon>
        <taxon>Dikarya</taxon>
        <taxon>Basidiomycota</taxon>
        <taxon>Agaricomycotina</taxon>
        <taxon>Agaricomycetes</taxon>
        <taxon>Agaricomycetidae</taxon>
        <taxon>Agaricales</taxon>
        <taxon>Marasmiineae</taxon>
        <taxon>Physalacriaceae</taxon>
        <taxon>Cylindrobasidium</taxon>
    </lineage>
</organism>
<evidence type="ECO:0000313" key="3">
    <source>
        <dbReference type="EMBL" id="KIY66205.1"/>
    </source>
</evidence>
<dbReference type="PANTHER" id="PTHR35204">
    <property type="entry name" value="YALI0A21131P"/>
    <property type="match status" value="1"/>
</dbReference>
<dbReference type="OrthoDB" id="10261782at2759"/>
<dbReference type="STRING" id="1314674.A0A0D7B7L9"/>
<feature type="signal peptide" evidence="2">
    <location>
        <begin position="1"/>
        <end position="18"/>
    </location>
</feature>
<dbReference type="Proteomes" id="UP000054007">
    <property type="component" value="Unassembled WGS sequence"/>
</dbReference>
<gene>
    <name evidence="3" type="ORF">CYLTODRAFT_423645</name>
</gene>
<keyword evidence="2" id="KW-0732">Signal</keyword>
<sequence>MHWLVPLLVAHAASASQAIFSSAPPSQDATDYNSNDRWDFDLEPNVNATGHLIFDNVASFLQHWPNTRYRNGHSLVMGTVPVGTLLYHGRGDSRFPTEPQWTATDPEHAEAFCRGSKEEGCWLLTLVNNRPLNVLYFDGSAAAKMPDGPMDAQDIVAWQEIKPNKYFAESERLEDLCAWGAPLGLDGFVRMEMDFEIMLCDFAAPGIETAYFSNLHSRNRGHPGRPRPPPGKGPGGPPPPPPPGGNFPAHPLQPLPGGDIPSYYQPPYDDFHPQGARKGPGGGNPTFDETIHSGSWHDFYPGEQRIQLDISRMLSFYDVDLAPSLVAGRFKQERWFHRLWNISSEDMSAVMSRLENLVAVPNGIAVSSGVSWEVLVHNIVERYADRLEFIQHVLNQTDVPIEKTAKRVQRQLQAAVKPYSLLSAVPTRADGSVDWARPVYELCGTSHTNFIRHAAGLRGGVDGWLSESEQLVLGAIEQTNGEICRVVVRMWAQGVYAGLDDTIDAPGGAEDVDLQTLVKGWRNSVEELMSWLDWSLWVKCRPRCGYEEYCYLPTWPFFGSRDPEEIAKPQPSCIPKFREDE</sequence>
<evidence type="ECO:0000313" key="4">
    <source>
        <dbReference type="Proteomes" id="UP000054007"/>
    </source>
</evidence>
<feature type="chain" id="PRO_5002316735" evidence="2">
    <location>
        <begin position="19"/>
        <end position="581"/>
    </location>
</feature>
<name>A0A0D7B7L9_9AGAR</name>
<protein>
    <submittedName>
        <fullName evidence="3">Uncharacterized protein</fullName>
    </submittedName>
</protein>
<dbReference type="EMBL" id="KN880562">
    <property type="protein sequence ID" value="KIY66205.1"/>
    <property type="molecule type" value="Genomic_DNA"/>
</dbReference>
<feature type="region of interest" description="Disordered" evidence="1">
    <location>
        <begin position="215"/>
        <end position="290"/>
    </location>
</feature>
<accession>A0A0D7B7L9</accession>
<evidence type="ECO:0000256" key="2">
    <source>
        <dbReference type="SAM" id="SignalP"/>
    </source>
</evidence>
<dbReference type="AlphaFoldDB" id="A0A0D7B7L9"/>
<dbReference type="InterPro" id="IPR038921">
    <property type="entry name" value="YOR389W-like"/>
</dbReference>
<reference evidence="3 4" key="1">
    <citation type="journal article" date="2015" name="Fungal Genet. Biol.">
        <title>Evolution of novel wood decay mechanisms in Agaricales revealed by the genome sequences of Fistulina hepatica and Cylindrobasidium torrendii.</title>
        <authorList>
            <person name="Floudas D."/>
            <person name="Held B.W."/>
            <person name="Riley R."/>
            <person name="Nagy L.G."/>
            <person name="Koehler G."/>
            <person name="Ransdell A.S."/>
            <person name="Younus H."/>
            <person name="Chow J."/>
            <person name="Chiniquy J."/>
            <person name="Lipzen A."/>
            <person name="Tritt A."/>
            <person name="Sun H."/>
            <person name="Haridas S."/>
            <person name="LaButti K."/>
            <person name="Ohm R.A."/>
            <person name="Kues U."/>
            <person name="Blanchette R.A."/>
            <person name="Grigoriev I.V."/>
            <person name="Minto R.E."/>
            <person name="Hibbett D.S."/>
        </authorList>
    </citation>
    <scope>NUCLEOTIDE SEQUENCE [LARGE SCALE GENOMIC DNA]</scope>
    <source>
        <strain evidence="3 4">FP15055 ss-10</strain>
    </source>
</reference>
<feature type="compositionally biased region" description="Pro residues" evidence="1">
    <location>
        <begin position="226"/>
        <end position="245"/>
    </location>
</feature>